<dbReference type="GO" id="GO:0004519">
    <property type="term" value="F:endonuclease activity"/>
    <property type="evidence" value="ECO:0007669"/>
    <property type="project" value="UniProtKB-KW"/>
</dbReference>
<feature type="domain" description="HNH nuclease" evidence="1">
    <location>
        <begin position="65"/>
        <end position="108"/>
    </location>
</feature>
<dbReference type="Proteomes" id="UP000225278">
    <property type="component" value="Segment"/>
</dbReference>
<keyword evidence="2" id="KW-0255">Endonuclease</keyword>
<reference evidence="2 3" key="1">
    <citation type="submission" date="2016-07" db="EMBL/GenBank/DDBJ databases">
        <authorList>
            <person name="Bukstein J."/>
            <person name="Cassidy M."/>
            <person name="Criswell C."/>
            <person name="Gilliland M.F."/>
            <person name="Hastings S."/>
            <person name="Moore A."/>
            <person name="Pristera M.A."/>
            <person name="Mehta S."/>
            <person name="Breitenberger C.A."/>
            <person name="Ball S.L."/>
            <person name="Garlena R.A."/>
            <person name="Russell D.A."/>
            <person name="Pope W.H."/>
            <person name="Jacobs-Sera D."/>
            <person name="Hendrix R.W."/>
            <person name="Hatfull G.F."/>
        </authorList>
    </citation>
    <scope>NUCLEOTIDE SEQUENCE [LARGE SCALE GENOMIC DNA]</scope>
</reference>
<evidence type="ECO:0000313" key="3">
    <source>
        <dbReference type="Proteomes" id="UP000225278"/>
    </source>
</evidence>
<dbReference type="InterPro" id="IPR044925">
    <property type="entry name" value="His-Me_finger_sf"/>
</dbReference>
<keyword evidence="2" id="KW-0540">Nuclease</keyword>
<protein>
    <submittedName>
        <fullName evidence="2">HNH endonuclease</fullName>
    </submittedName>
</protein>
<dbReference type="Pfam" id="PF13392">
    <property type="entry name" value="HNH_3"/>
    <property type="match status" value="1"/>
</dbReference>
<accession>A0A1C9M082</accession>
<keyword evidence="3" id="KW-1185">Reference proteome</keyword>
<proteinExistence type="predicted"/>
<organism evidence="2 3">
    <name type="scientific">Mycobacterium phage WillSterrel</name>
    <dbReference type="NCBI Taxonomy" id="1897769"/>
    <lineage>
        <taxon>Viruses</taxon>
        <taxon>Duplodnaviria</taxon>
        <taxon>Heunggongvirae</taxon>
        <taxon>Uroviricota</taxon>
        <taxon>Caudoviricetes</taxon>
        <taxon>Gracegardnervirinae</taxon>
        <taxon>Cheoctovirus</taxon>
        <taxon>Cheoctovirus willsterrel</taxon>
    </lineage>
</organism>
<sequence>MSPEDLLRKHRAPVGGIPERVAKRAYDAWEADDDGCYISTYSTGSHGYSQIGWNADGRRFGTTGHRAAWVYVNGQIPEGMTIDHLPTCDRRCVNVDHLRMISNYENARRTSGRDWPLGECINGHPNSELYLVGQRIRCRPCLKAQRHERYLARKARERAEKLKGSDAEAS</sequence>
<dbReference type="EMBL" id="KX576644">
    <property type="protein sequence ID" value="AOQ28540.1"/>
    <property type="molecule type" value="Genomic_DNA"/>
</dbReference>
<dbReference type="InterPro" id="IPR003615">
    <property type="entry name" value="HNH_nuc"/>
</dbReference>
<keyword evidence="2" id="KW-0378">Hydrolase</keyword>
<dbReference type="SUPFAM" id="SSF54060">
    <property type="entry name" value="His-Me finger endonucleases"/>
    <property type="match status" value="1"/>
</dbReference>
<evidence type="ECO:0000259" key="1">
    <source>
        <dbReference type="Pfam" id="PF13392"/>
    </source>
</evidence>
<evidence type="ECO:0000313" key="2">
    <source>
        <dbReference type="EMBL" id="AOQ28540.1"/>
    </source>
</evidence>
<gene>
    <name evidence="2" type="ORF">SEA_WILLSTERREL_87</name>
</gene>
<name>A0A1C9M082_9CAUD</name>